<dbReference type="EMBL" id="HG994365">
    <property type="protein sequence ID" value="CAF2073531.1"/>
    <property type="molecule type" value="Genomic_DNA"/>
</dbReference>
<dbReference type="Pfam" id="PF00069">
    <property type="entry name" value="Pkinase"/>
    <property type="match status" value="1"/>
</dbReference>
<evidence type="ECO:0000256" key="3">
    <source>
        <dbReference type="ARBA" id="ARBA00012513"/>
    </source>
</evidence>
<evidence type="ECO:0000256" key="6">
    <source>
        <dbReference type="ARBA" id="ARBA00022741"/>
    </source>
</evidence>
<name>A0A816RH94_BRANA</name>
<evidence type="ECO:0000256" key="10">
    <source>
        <dbReference type="ARBA" id="ARBA00047899"/>
    </source>
</evidence>
<sequence>MLPPSTSPRQPSSHHMDLPTPQSPDKSPATILLGKYELGRLLGSGSFAKVHVARSIETEQLMAVKIIDKKRTAKAGMEPMIIREIEAMRRLQHHPNVLKIHEVMATKTKIYLVMELAAGGEIYTKIRDSGRLKESEARRYFQQLVSALTFCHREGIAHRDVKPQNLLLDKEGNLKVSDFGLSALPEDRRSTGMLHTACGTPAYTAPEVIAHRDYDGAKADSWSCGVFLYVLLAGYVPFNDSHIVLMYRKIQGRDYKFPNWISKPARSIIYRLLDPNPATRMSIEAVTETKWFKKSLETSEFKPNVLESDERLGPLRGDTITAFDLISLSTEWDLSGLFERRKMKRTRFTARVSAEGVVEKAKAIGEKLGFRVKEKSDARFVALSKGRTTVVVEAVELVEGLVVAEMKVVEGVEEEEDESHWSEITVGLEEIVLAWHHDYYSKINATFNGIIVRYTPRSSKKTESGYRCILSLCPETTISKWDQRALPVHEHLGGEVALHRLQIPMKTVVSVEISAVNRNGLEGELSCLFFEYFRTLEVVRETTKEMNRSFYLI</sequence>
<dbReference type="PROSITE" id="PS00107">
    <property type="entry name" value="PROTEIN_KINASE_ATP"/>
    <property type="match status" value="1"/>
</dbReference>
<dbReference type="Gene3D" id="1.10.510.10">
    <property type="entry name" value="Transferase(Phosphotransferase) domain 1"/>
    <property type="match status" value="1"/>
</dbReference>
<reference evidence="16" key="1">
    <citation type="submission" date="2021-01" db="EMBL/GenBank/DDBJ databases">
        <authorList>
            <consortium name="Genoscope - CEA"/>
            <person name="William W."/>
        </authorList>
    </citation>
    <scope>NUCLEOTIDE SEQUENCE</scope>
</reference>
<dbReference type="Gene3D" id="3.30.310.80">
    <property type="entry name" value="Kinase associated domain 1, KA1"/>
    <property type="match status" value="1"/>
</dbReference>
<dbReference type="GO" id="GO:0007165">
    <property type="term" value="P:signal transduction"/>
    <property type="evidence" value="ECO:0007669"/>
    <property type="project" value="InterPro"/>
</dbReference>
<evidence type="ECO:0000256" key="12">
    <source>
        <dbReference type="PROSITE-ProRule" id="PRU10141"/>
    </source>
</evidence>
<evidence type="ECO:0000256" key="8">
    <source>
        <dbReference type="ARBA" id="ARBA00022840"/>
    </source>
</evidence>
<dbReference type="FunFam" id="1.10.510.10:FF:000653">
    <property type="entry name" value="Non-specific serine/threonine protein kinase"/>
    <property type="match status" value="1"/>
</dbReference>
<dbReference type="Pfam" id="PF03822">
    <property type="entry name" value="NAF"/>
    <property type="match status" value="1"/>
</dbReference>
<organism evidence="16">
    <name type="scientific">Brassica napus</name>
    <name type="common">Rape</name>
    <dbReference type="NCBI Taxonomy" id="3708"/>
    <lineage>
        <taxon>Eukaryota</taxon>
        <taxon>Viridiplantae</taxon>
        <taxon>Streptophyta</taxon>
        <taxon>Embryophyta</taxon>
        <taxon>Tracheophyta</taxon>
        <taxon>Spermatophyta</taxon>
        <taxon>Magnoliopsida</taxon>
        <taxon>eudicotyledons</taxon>
        <taxon>Gunneridae</taxon>
        <taxon>Pentapetalae</taxon>
        <taxon>rosids</taxon>
        <taxon>malvids</taxon>
        <taxon>Brassicales</taxon>
        <taxon>Brassicaceae</taxon>
        <taxon>Brassiceae</taxon>
        <taxon>Brassica</taxon>
    </lineage>
</organism>
<evidence type="ECO:0000256" key="11">
    <source>
        <dbReference type="ARBA" id="ARBA00048679"/>
    </source>
</evidence>
<keyword evidence="7" id="KW-0418">Kinase</keyword>
<keyword evidence="8 12" id="KW-0067">ATP-binding</keyword>
<dbReference type="GO" id="GO:0004674">
    <property type="term" value="F:protein serine/threonine kinase activity"/>
    <property type="evidence" value="ECO:0007669"/>
    <property type="project" value="UniProtKB-KW"/>
</dbReference>
<keyword evidence="5" id="KW-0808">Transferase</keyword>
<dbReference type="InterPro" id="IPR017441">
    <property type="entry name" value="Protein_kinase_ATP_BS"/>
</dbReference>
<gene>
    <name evidence="16" type="ORF">DARMORV10_C01P28800.1</name>
</gene>
<comment type="catalytic activity">
    <reaction evidence="10">
        <text>L-threonyl-[protein] + ATP = O-phospho-L-threonyl-[protein] + ADP + H(+)</text>
        <dbReference type="Rhea" id="RHEA:46608"/>
        <dbReference type="Rhea" id="RHEA-COMP:11060"/>
        <dbReference type="Rhea" id="RHEA-COMP:11605"/>
        <dbReference type="ChEBI" id="CHEBI:15378"/>
        <dbReference type="ChEBI" id="CHEBI:30013"/>
        <dbReference type="ChEBI" id="CHEBI:30616"/>
        <dbReference type="ChEBI" id="CHEBI:61977"/>
        <dbReference type="ChEBI" id="CHEBI:456216"/>
        <dbReference type="EC" id="2.7.11.1"/>
    </reaction>
</comment>
<dbReference type="GO" id="GO:0005524">
    <property type="term" value="F:ATP binding"/>
    <property type="evidence" value="ECO:0007669"/>
    <property type="project" value="UniProtKB-UniRule"/>
</dbReference>
<dbReference type="PROSITE" id="PS50011">
    <property type="entry name" value="PROTEIN_KINASE_DOM"/>
    <property type="match status" value="1"/>
</dbReference>
<protein>
    <recommendedName>
        <fullName evidence="3">non-specific serine/threonine protein kinase</fullName>
        <ecNumber evidence="3">2.7.11.1</ecNumber>
    </recommendedName>
</protein>
<dbReference type="InterPro" id="IPR008271">
    <property type="entry name" value="Ser/Thr_kinase_AS"/>
</dbReference>
<keyword evidence="4" id="KW-0723">Serine/threonine-protein kinase</keyword>
<dbReference type="PANTHER" id="PTHR43895:SF33">
    <property type="entry name" value="PROTEIN KINASE DOMAIN-CONTAINING PROTEIN"/>
    <property type="match status" value="1"/>
</dbReference>
<dbReference type="SMR" id="A0A816RH94"/>
<dbReference type="EC" id="2.7.11.1" evidence="3"/>
<dbReference type="PROSITE" id="PS50816">
    <property type="entry name" value="NAF"/>
    <property type="match status" value="1"/>
</dbReference>
<dbReference type="PROSITE" id="PS00108">
    <property type="entry name" value="PROTEIN_KINASE_ST"/>
    <property type="match status" value="1"/>
</dbReference>
<keyword evidence="6 12" id="KW-0547">Nucleotide-binding</keyword>
<feature type="domain" description="Protein kinase" evidence="14">
    <location>
        <begin position="36"/>
        <end position="292"/>
    </location>
</feature>
<feature type="binding site" evidence="12">
    <location>
        <position position="65"/>
    </location>
    <ligand>
        <name>ATP</name>
        <dbReference type="ChEBI" id="CHEBI:30616"/>
    </ligand>
</feature>
<keyword evidence="9" id="KW-0464">Manganese</keyword>
<evidence type="ECO:0000256" key="4">
    <source>
        <dbReference type="ARBA" id="ARBA00022527"/>
    </source>
</evidence>
<comment type="similarity">
    <text evidence="2">Belongs to the protein kinase superfamily. CAMK Ser/Thr protein kinase family. SNF1 subfamily.</text>
</comment>
<dbReference type="Gene3D" id="3.30.200.20">
    <property type="entry name" value="Phosphorylase Kinase, domain 1"/>
    <property type="match status" value="1"/>
</dbReference>
<evidence type="ECO:0000256" key="9">
    <source>
        <dbReference type="ARBA" id="ARBA00023211"/>
    </source>
</evidence>
<feature type="domain" description="NAF" evidence="15">
    <location>
        <begin position="315"/>
        <end position="339"/>
    </location>
</feature>
<dbReference type="SUPFAM" id="SSF56112">
    <property type="entry name" value="Protein kinase-like (PK-like)"/>
    <property type="match status" value="1"/>
</dbReference>
<evidence type="ECO:0000256" key="5">
    <source>
        <dbReference type="ARBA" id="ARBA00022679"/>
    </source>
</evidence>
<evidence type="ECO:0000256" key="7">
    <source>
        <dbReference type="ARBA" id="ARBA00022777"/>
    </source>
</evidence>
<dbReference type="SMART" id="SM00220">
    <property type="entry name" value="S_TKc"/>
    <property type="match status" value="1"/>
</dbReference>
<dbReference type="InterPro" id="IPR011009">
    <property type="entry name" value="Kinase-like_dom_sf"/>
</dbReference>
<dbReference type="Proteomes" id="UP001295469">
    <property type="component" value="Chromosome C01"/>
</dbReference>
<accession>A0A816RH94</accession>
<dbReference type="FunFam" id="3.30.200.20:FF:000627">
    <property type="entry name" value="Non-specific serine/threonine protein kinase"/>
    <property type="match status" value="1"/>
</dbReference>
<proteinExistence type="inferred from homology"/>
<evidence type="ECO:0000256" key="1">
    <source>
        <dbReference type="ARBA" id="ARBA00001936"/>
    </source>
</evidence>
<dbReference type="InterPro" id="IPR018451">
    <property type="entry name" value="NAF/FISL_domain"/>
</dbReference>
<comment type="cofactor">
    <cofactor evidence="1">
        <name>Mn(2+)</name>
        <dbReference type="ChEBI" id="CHEBI:29035"/>
    </cofactor>
</comment>
<dbReference type="PANTHER" id="PTHR43895">
    <property type="entry name" value="CALCIUM/CALMODULIN-DEPENDENT PROTEIN KINASE KINASE-RELATED"/>
    <property type="match status" value="1"/>
</dbReference>
<evidence type="ECO:0000256" key="13">
    <source>
        <dbReference type="SAM" id="MobiDB-lite"/>
    </source>
</evidence>
<evidence type="ECO:0000313" key="16">
    <source>
        <dbReference type="EMBL" id="CAF2073531.1"/>
    </source>
</evidence>
<evidence type="ECO:0000259" key="15">
    <source>
        <dbReference type="PROSITE" id="PS50816"/>
    </source>
</evidence>
<dbReference type="AlphaFoldDB" id="A0A816RH94"/>
<dbReference type="InterPro" id="IPR000719">
    <property type="entry name" value="Prot_kinase_dom"/>
</dbReference>
<evidence type="ECO:0000259" key="14">
    <source>
        <dbReference type="PROSITE" id="PS50011"/>
    </source>
</evidence>
<comment type="catalytic activity">
    <reaction evidence="11">
        <text>L-seryl-[protein] + ATP = O-phospho-L-seryl-[protein] + ADP + H(+)</text>
        <dbReference type="Rhea" id="RHEA:17989"/>
        <dbReference type="Rhea" id="RHEA-COMP:9863"/>
        <dbReference type="Rhea" id="RHEA-COMP:11604"/>
        <dbReference type="ChEBI" id="CHEBI:15378"/>
        <dbReference type="ChEBI" id="CHEBI:29999"/>
        <dbReference type="ChEBI" id="CHEBI:30616"/>
        <dbReference type="ChEBI" id="CHEBI:83421"/>
        <dbReference type="ChEBI" id="CHEBI:456216"/>
        <dbReference type="EC" id="2.7.11.1"/>
    </reaction>
</comment>
<dbReference type="InterPro" id="IPR004041">
    <property type="entry name" value="NAF_dom"/>
</dbReference>
<feature type="region of interest" description="Disordered" evidence="13">
    <location>
        <begin position="1"/>
        <end position="26"/>
    </location>
</feature>
<evidence type="ECO:0000256" key="2">
    <source>
        <dbReference type="ARBA" id="ARBA00006234"/>
    </source>
</evidence>